<comment type="caution">
    <text evidence="2">The sequence shown here is derived from an EMBL/GenBank/DDBJ whole genome shotgun (WGS) entry which is preliminary data.</text>
</comment>
<feature type="transmembrane region" description="Helical" evidence="1">
    <location>
        <begin position="30"/>
        <end position="48"/>
    </location>
</feature>
<dbReference type="EMBL" id="MFAG01000004">
    <property type="protein sequence ID" value="OGD72398.1"/>
    <property type="molecule type" value="Genomic_DNA"/>
</dbReference>
<sequence length="233" mass="26440">MFTFIFHSLFLLFSVSLTYLWTKNSTLSSFNLQAVGLLILFYFGSKLLSGKRDRVLAILDAVIFTSLILFLVLTSGGVHSPLFFLLYFLLFGGSLLFEPFQAVLLSLILIILFSLDLSFRFDEPAIINLVTLFFITPLASLFGRKYLQSQHDSGKIMILNKIISEEETDTLLWLSTKAKPTLVSLLDTTSLIISSNLLPFRLQEKLKSLHRDLISLHVSANDLENDIEKHEQE</sequence>
<evidence type="ECO:0000313" key="3">
    <source>
        <dbReference type="Proteomes" id="UP000177979"/>
    </source>
</evidence>
<gene>
    <name evidence="2" type="ORF">A2703_00250</name>
</gene>
<feature type="transmembrane region" description="Helical" evidence="1">
    <location>
        <begin position="125"/>
        <end position="143"/>
    </location>
</feature>
<protein>
    <submittedName>
        <fullName evidence="2">Uncharacterized protein</fullName>
    </submittedName>
</protein>
<keyword evidence="1" id="KW-0812">Transmembrane</keyword>
<name>A0A1F5EY97_9BACT</name>
<reference evidence="2 3" key="1">
    <citation type="journal article" date="2016" name="Nat. Commun.">
        <title>Thousands of microbial genomes shed light on interconnected biogeochemical processes in an aquifer system.</title>
        <authorList>
            <person name="Anantharaman K."/>
            <person name="Brown C.T."/>
            <person name="Hug L.A."/>
            <person name="Sharon I."/>
            <person name="Castelle C.J."/>
            <person name="Probst A.J."/>
            <person name="Thomas B.C."/>
            <person name="Singh A."/>
            <person name="Wilkins M.J."/>
            <person name="Karaoz U."/>
            <person name="Brodie E.L."/>
            <person name="Williams K.H."/>
            <person name="Hubbard S.S."/>
            <person name="Banfield J.F."/>
        </authorList>
    </citation>
    <scope>NUCLEOTIDE SEQUENCE [LARGE SCALE GENOMIC DNA]</scope>
</reference>
<evidence type="ECO:0000256" key="1">
    <source>
        <dbReference type="SAM" id="Phobius"/>
    </source>
</evidence>
<keyword evidence="1" id="KW-1133">Transmembrane helix</keyword>
<dbReference type="STRING" id="1817722.A2703_00250"/>
<feature type="transmembrane region" description="Helical" evidence="1">
    <location>
        <begin position="55"/>
        <end position="73"/>
    </location>
</feature>
<dbReference type="AlphaFoldDB" id="A0A1F5EY97"/>
<accession>A0A1F5EY97</accession>
<proteinExistence type="predicted"/>
<organism evidence="2 3">
    <name type="scientific">Candidatus Collierbacteria bacterium RIFCSPHIGHO2_01_FULL_50_25</name>
    <dbReference type="NCBI Taxonomy" id="1817722"/>
    <lineage>
        <taxon>Bacteria</taxon>
        <taxon>Candidatus Collieribacteriota</taxon>
    </lineage>
</organism>
<dbReference type="Proteomes" id="UP000177979">
    <property type="component" value="Unassembled WGS sequence"/>
</dbReference>
<feature type="transmembrane region" description="Helical" evidence="1">
    <location>
        <begin position="79"/>
        <end position="97"/>
    </location>
</feature>
<evidence type="ECO:0000313" key="2">
    <source>
        <dbReference type="EMBL" id="OGD72398.1"/>
    </source>
</evidence>
<keyword evidence="1" id="KW-0472">Membrane</keyword>